<dbReference type="PROSITE" id="PS51257">
    <property type="entry name" value="PROKAR_LIPOPROTEIN"/>
    <property type="match status" value="1"/>
</dbReference>
<name>A0A327W6X7_9BACT</name>
<dbReference type="Proteomes" id="UP000249819">
    <property type="component" value="Unassembled WGS sequence"/>
</dbReference>
<dbReference type="AlphaFoldDB" id="A0A327W6X7"/>
<evidence type="ECO:0000313" key="1">
    <source>
        <dbReference type="EMBL" id="RAJ85374.1"/>
    </source>
</evidence>
<dbReference type="InterPro" id="IPR007298">
    <property type="entry name" value="Cu-R_lipoprotein_NlpE"/>
</dbReference>
<dbReference type="EMBL" id="QLMA01000002">
    <property type="protein sequence ID" value="RAJ85374.1"/>
    <property type="molecule type" value="Genomic_DNA"/>
</dbReference>
<sequence length="151" mass="16837">MKQLTLVTVALLITISYSCNQSAKKSGTANTTETATEQYITYSGTLPCADCSGILTKLTITSPDSIVHHFKMTETYQGLNNKGDQDFNSEGIYLITKGSVNDPNAIIITLNPDKDKNLQRYYQKISEDELRMLDMDQKAIPSNLNYSLKKQ</sequence>
<proteinExistence type="predicted"/>
<keyword evidence="1" id="KW-0449">Lipoprotein</keyword>
<dbReference type="Pfam" id="PF04170">
    <property type="entry name" value="NlpE"/>
    <property type="match status" value="1"/>
</dbReference>
<keyword evidence="2" id="KW-1185">Reference proteome</keyword>
<dbReference type="RefSeq" id="WP_111591041.1">
    <property type="nucleotide sequence ID" value="NZ_QLMA01000002.1"/>
</dbReference>
<gene>
    <name evidence="1" type="ORF">CLV59_10276</name>
</gene>
<reference evidence="1 2" key="1">
    <citation type="submission" date="2018-06" db="EMBL/GenBank/DDBJ databases">
        <title>Genomic Encyclopedia of Archaeal and Bacterial Type Strains, Phase II (KMG-II): from individual species to whole genera.</title>
        <authorList>
            <person name="Goeker M."/>
        </authorList>
    </citation>
    <scope>NUCLEOTIDE SEQUENCE [LARGE SCALE GENOMIC DNA]</scope>
    <source>
        <strain evidence="1 2">DSM 29821</strain>
    </source>
</reference>
<organism evidence="1 2">
    <name type="scientific">Chitinophaga dinghuensis</name>
    <dbReference type="NCBI Taxonomy" id="1539050"/>
    <lineage>
        <taxon>Bacteria</taxon>
        <taxon>Pseudomonadati</taxon>
        <taxon>Bacteroidota</taxon>
        <taxon>Chitinophagia</taxon>
        <taxon>Chitinophagales</taxon>
        <taxon>Chitinophagaceae</taxon>
        <taxon>Chitinophaga</taxon>
    </lineage>
</organism>
<accession>A0A327W6X7</accession>
<evidence type="ECO:0000313" key="2">
    <source>
        <dbReference type="Proteomes" id="UP000249819"/>
    </source>
</evidence>
<protein>
    <submittedName>
        <fullName evidence="1">Copper homeostasis protein (Lipoprotein)</fullName>
    </submittedName>
</protein>
<comment type="caution">
    <text evidence="1">The sequence shown here is derived from an EMBL/GenBank/DDBJ whole genome shotgun (WGS) entry which is preliminary data.</text>
</comment>
<dbReference type="Gene3D" id="2.40.128.640">
    <property type="match status" value="1"/>
</dbReference>
<dbReference type="OrthoDB" id="5348860at2"/>